<dbReference type="SUPFAM" id="SSF49785">
    <property type="entry name" value="Galactose-binding domain-like"/>
    <property type="match status" value="1"/>
</dbReference>
<dbReference type="Proteomes" id="UP000008743">
    <property type="component" value="Unassembled WGS sequence"/>
</dbReference>
<feature type="compositionally biased region" description="Acidic residues" evidence="1">
    <location>
        <begin position="569"/>
        <end position="580"/>
    </location>
</feature>
<dbReference type="Pfam" id="PF12937">
    <property type="entry name" value="F-box-like"/>
    <property type="match status" value="1"/>
</dbReference>
<dbReference type="EMBL" id="KE346365">
    <property type="protein sequence ID" value="KJE93433.1"/>
    <property type="molecule type" value="Genomic_DNA"/>
</dbReference>
<dbReference type="InterPro" id="IPR036047">
    <property type="entry name" value="F-box-like_dom_sf"/>
</dbReference>
<reference evidence="4" key="1">
    <citation type="submission" date="2011-02" db="EMBL/GenBank/DDBJ databases">
        <title>The Genome Sequence of Capsaspora owczarzaki ATCC 30864.</title>
        <authorList>
            <person name="Russ C."/>
            <person name="Cuomo C."/>
            <person name="Burger G."/>
            <person name="Gray M.W."/>
            <person name="Holland P.W.H."/>
            <person name="King N."/>
            <person name="Lang F.B.F."/>
            <person name="Roger A.J."/>
            <person name="Ruiz-Trillo I."/>
            <person name="Young S.K."/>
            <person name="Zeng Q."/>
            <person name="Gargeya S."/>
            <person name="Alvarado L."/>
            <person name="Berlin A."/>
            <person name="Chapman S.B."/>
            <person name="Chen Z."/>
            <person name="Freedman E."/>
            <person name="Gellesch M."/>
            <person name="Goldberg J."/>
            <person name="Griggs A."/>
            <person name="Gujja S."/>
            <person name="Heilman E."/>
            <person name="Heiman D."/>
            <person name="Howarth C."/>
            <person name="Mehta T."/>
            <person name="Neiman D."/>
            <person name="Pearson M."/>
            <person name="Roberts A."/>
            <person name="Saif S."/>
            <person name="Shea T."/>
            <person name="Shenoy N."/>
            <person name="Sisk P."/>
            <person name="Stolte C."/>
            <person name="Sykes S."/>
            <person name="White J."/>
            <person name="Yandava C."/>
            <person name="Haas B."/>
            <person name="Nusbaum C."/>
            <person name="Birren B."/>
        </authorList>
    </citation>
    <scope>NUCLEOTIDE SEQUENCE</scope>
    <source>
        <strain evidence="4">ATCC 30864</strain>
    </source>
</reference>
<feature type="compositionally biased region" description="Pro residues" evidence="1">
    <location>
        <begin position="553"/>
        <end position="562"/>
    </location>
</feature>
<dbReference type="AlphaFoldDB" id="A0A0D2WQU0"/>
<dbReference type="SMART" id="SM00256">
    <property type="entry name" value="FBOX"/>
    <property type="match status" value="1"/>
</dbReference>
<dbReference type="InParanoid" id="A0A0D2WQU0"/>
<dbReference type="InterPro" id="IPR055336">
    <property type="entry name" value="At4g00755-like"/>
</dbReference>
<dbReference type="PANTHER" id="PTHR39741:SF2">
    <property type="entry name" value="F-BOX DOMAIN-CONTAINING PROTEIN"/>
    <property type="match status" value="1"/>
</dbReference>
<dbReference type="PANTHER" id="PTHR39741">
    <property type="entry name" value="F-BOX DOMAIN CONTAINING PROTEIN, EXPRESSED"/>
    <property type="match status" value="1"/>
</dbReference>
<dbReference type="RefSeq" id="XP_004348051.1">
    <property type="nucleotide sequence ID" value="XM_004348001.2"/>
</dbReference>
<feature type="region of interest" description="Disordered" evidence="1">
    <location>
        <begin position="386"/>
        <end position="427"/>
    </location>
</feature>
<sequence length="589" mass="65856">MNDVPNEVLSAILDFLPARDRLQAALVSRRWRDLADDNRAWRRMCMHKWNTTEPMCWPVFDPDGGDPTLWKRLYHFERALPQPTLCIEQPCCASSVDDYLHQDITNTVTEGSASFWSSTGSDDIDSSEWLTYDLFHPLVVVRSISIEAYKADWHFGRPVYAPQRVRFSFGISRDYLHHVTQEYPVAPTTTSQVFLFDYPILANFVKVELLGRTVRQPSDSLYYTAIQVVRVGGSPINEVTDKFIALAFINHAKRIANASSIASDEIVKLSFVQDEHGTIYRDHDDDTDSSDSMAEVAWDCDRPVRVWPAAANPAPTAGPSPAQPPASRLFQKVLASFSPSGTYSFLQSQRARKHTQFTHSVWDPSGIFANIDLLGLRPATFLTVNPAHDSDEDDADEFDRFGLGDSDDDDSESYDSTMTDAEREERRTTRRAFAQFTFGTRGEEGGVLRRMLAAGLMNDLTRETARSTRGPPDPAAIRARALANIGALVQFLESAPQDDLEVPELIPPTDDEEDGALEFTPRSDRDARNALSDDASLDLTQSRDDNSPMSSYLPPPVFPSLPRPVYGSFDDDGDDADDSDLPSIGRIRI</sequence>
<name>A0A0D2WQU0_CAPO3</name>
<dbReference type="InterPro" id="IPR001810">
    <property type="entry name" value="F-box_dom"/>
</dbReference>
<evidence type="ECO:0000256" key="1">
    <source>
        <dbReference type="SAM" id="MobiDB-lite"/>
    </source>
</evidence>
<evidence type="ECO:0000259" key="2">
    <source>
        <dbReference type="PROSITE" id="PS50181"/>
    </source>
</evidence>
<protein>
    <recommendedName>
        <fullName evidence="2">F-box domain-containing protein</fullName>
    </recommendedName>
</protein>
<keyword evidence="4" id="KW-1185">Reference proteome</keyword>
<evidence type="ECO:0000313" key="4">
    <source>
        <dbReference type="Proteomes" id="UP000008743"/>
    </source>
</evidence>
<accession>A0A0D2WQU0</accession>
<dbReference type="InterPro" id="IPR008979">
    <property type="entry name" value="Galactose-bd-like_sf"/>
</dbReference>
<feature type="region of interest" description="Disordered" evidence="1">
    <location>
        <begin position="499"/>
        <end position="589"/>
    </location>
</feature>
<dbReference type="Gene3D" id="1.20.1280.50">
    <property type="match status" value="1"/>
</dbReference>
<organism evidence="3 4">
    <name type="scientific">Capsaspora owczarzaki (strain ATCC 30864)</name>
    <dbReference type="NCBI Taxonomy" id="595528"/>
    <lineage>
        <taxon>Eukaryota</taxon>
        <taxon>Filasterea</taxon>
        <taxon>Capsaspora</taxon>
    </lineage>
</organism>
<dbReference type="STRING" id="595528.A0A0D2WQU0"/>
<dbReference type="OrthoDB" id="63379at2759"/>
<proteinExistence type="predicted"/>
<feature type="domain" description="F-box" evidence="2">
    <location>
        <begin position="1"/>
        <end position="44"/>
    </location>
</feature>
<dbReference type="PROSITE" id="PS50181">
    <property type="entry name" value="FBOX"/>
    <property type="match status" value="1"/>
</dbReference>
<evidence type="ECO:0000313" key="3">
    <source>
        <dbReference type="EMBL" id="KJE93433.1"/>
    </source>
</evidence>
<dbReference type="SUPFAM" id="SSF81383">
    <property type="entry name" value="F-box domain"/>
    <property type="match status" value="1"/>
</dbReference>
<gene>
    <name evidence="3" type="ORF">CAOG_004226</name>
</gene>